<gene>
    <name evidence="1" type="ORF">MA20_31860</name>
</gene>
<dbReference type="EMBL" id="JRPN01000024">
    <property type="protein sequence ID" value="KGT75793.1"/>
    <property type="molecule type" value="Genomic_DNA"/>
</dbReference>
<dbReference type="Proteomes" id="UP000030377">
    <property type="component" value="Unassembled WGS sequence"/>
</dbReference>
<evidence type="ECO:0000313" key="2">
    <source>
        <dbReference type="Proteomes" id="UP000030377"/>
    </source>
</evidence>
<dbReference type="InterPro" id="IPR044000">
    <property type="entry name" value="Phage_tube_2"/>
</dbReference>
<dbReference type="AlphaFoldDB" id="A0A0A3YQ24"/>
<dbReference type="RefSeq" id="WP_041958528.1">
    <property type="nucleotide sequence ID" value="NZ_JRPN01000024.1"/>
</dbReference>
<evidence type="ECO:0000313" key="1">
    <source>
        <dbReference type="EMBL" id="KGT75793.1"/>
    </source>
</evidence>
<sequence>MADLQSTNRVALARCRETTFGVTPANPVFKAIRQTQSGLNANPKTKVTSEIRGDRQVTDLILVGQDANGNIGGELAFQVADDDLEEALQGTWSNSPSIINTGAGTPISALSATTATVTTPLGSQFVAGMLVLTGGFTASANDGLLIGVSSSTATTVVFPASTFTVDAAPVAGAFLRQVGFVGAATDIAAVTSGGNALTSTTLDFTTLGIQVGEWVKVGDGDHAGCSFATAADNGYCRVSVVAAHRLSFDRVPTGWVADAGTGVTLRCFTGDFLTNGSTKRPNTIERQYLDHSPVTYEYLRGMTLNTLQIDGKQQDIATYTKTYMGRDAYLPSPMVRISGATDVAAPTYGVLNTSSNVGRIGFDGSTITGPNFVLSTSIVINNNLRSQSAIGSVGAVGTGNGEFNVTGRLETYFGDPSVYQKVINNTLTSYDLRVGRADGNRESLLIDLPSIKMSGGAPSVSGKNQDVTLPGAFQAIMDAVKGYTMSVGRFWYLPIV</sequence>
<proteinExistence type="predicted"/>
<reference evidence="1 2" key="1">
    <citation type="submission" date="2014-09" db="EMBL/GenBank/DDBJ databases">
        <title>Draft genome of Bradyrhizobium japonicum Is-34.</title>
        <authorList>
            <person name="Tsurumaru H."/>
            <person name="Yamakawa T."/>
            <person name="Hashimoto S."/>
            <person name="Okizaki K."/>
            <person name="Kanesaki Y."/>
            <person name="Yoshikawa H."/>
            <person name="Yajima S."/>
        </authorList>
    </citation>
    <scope>NUCLEOTIDE SEQUENCE [LARGE SCALE GENOMIC DNA]</scope>
    <source>
        <strain evidence="1 2">Is-34</strain>
    </source>
</reference>
<name>A0A0A3YQ24_BRAJP</name>
<accession>A0A0A3YQ24</accession>
<dbReference type="Pfam" id="PF18906">
    <property type="entry name" value="Phage_tube_2"/>
    <property type="match status" value="2"/>
</dbReference>
<organism evidence="1 2">
    <name type="scientific">Bradyrhizobium japonicum</name>
    <dbReference type="NCBI Taxonomy" id="375"/>
    <lineage>
        <taxon>Bacteria</taxon>
        <taxon>Pseudomonadati</taxon>
        <taxon>Pseudomonadota</taxon>
        <taxon>Alphaproteobacteria</taxon>
        <taxon>Hyphomicrobiales</taxon>
        <taxon>Nitrobacteraceae</taxon>
        <taxon>Bradyrhizobium</taxon>
    </lineage>
</organism>
<protein>
    <recommendedName>
        <fullName evidence="3">Phage tail protein</fullName>
    </recommendedName>
</protein>
<evidence type="ECO:0008006" key="3">
    <source>
        <dbReference type="Google" id="ProtNLM"/>
    </source>
</evidence>
<comment type="caution">
    <text evidence="1">The sequence shown here is derived from an EMBL/GenBank/DDBJ whole genome shotgun (WGS) entry which is preliminary data.</text>
</comment>